<dbReference type="PRINTS" id="PR00455">
    <property type="entry name" value="HTHTETR"/>
</dbReference>
<evidence type="ECO:0000256" key="4">
    <source>
        <dbReference type="PROSITE-ProRule" id="PRU00335"/>
    </source>
</evidence>
<dbReference type="InterPro" id="IPR023772">
    <property type="entry name" value="DNA-bd_HTH_TetR-type_CS"/>
</dbReference>
<dbReference type="PROSITE" id="PS50977">
    <property type="entry name" value="HTH_TETR_2"/>
    <property type="match status" value="1"/>
</dbReference>
<dbReference type="EMBL" id="BAAAZR010000063">
    <property type="protein sequence ID" value="GAA3845965.1"/>
    <property type="molecule type" value="Genomic_DNA"/>
</dbReference>
<keyword evidence="1" id="KW-0805">Transcription regulation</keyword>
<evidence type="ECO:0000256" key="3">
    <source>
        <dbReference type="ARBA" id="ARBA00023163"/>
    </source>
</evidence>
<name>A0ABP7JKQ9_9ACTN</name>
<dbReference type="Gene3D" id="1.10.357.10">
    <property type="entry name" value="Tetracycline Repressor, domain 2"/>
    <property type="match status" value="1"/>
</dbReference>
<evidence type="ECO:0000256" key="2">
    <source>
        <dbReference type="ARBA" id="ARBA00023125"/>
    </source>
</evidence>
<dbReference type="SUPFAM" id="SSF46689">
    <property type="entry name" value="Homeodomain-like"/>
    <property type="match status" value="1"/>
</dbReference>
<feature type="domain" description="HTH tetR-type" evidence="5">
    <location>
        <begin position="5"/>
        <end position="65"/>
    </location>
</feature>
<protein>
    <submittedName>
        <fullName evidence="6">TetR family transcriptional regulator</fullName>
    </submittedName>
</protein>
<dbReference type="PANTHER" id="PTHR30055">
    <property type="entry name" value="HTH-TYPE TRANSCRIPTIONAL REGULATOR RUTR"/>
    <property type="match status" value="1"/>
</dbReference>
<dbReference type="InterPro" id="IPR009057">
    <property type="entry name" value="Homeodomain-like_sf"/>
</dbReference>
<reference evidence="7" key="1">
    <citation type="journal article" date="2019" name="Int. J. Syst. Evol. Microbiol.">
        <title>The Global Catalogue of Microorganisms (GCM) 10K type strain sequencing project: providing services to taxonomists for standard genome sequencing and annotation.</title>
        <authorList>
            <consortium name="The Broad Institute Genomics Platform"/>
            <consortium name="The Broad Institute Genome Sequencing Center for Infectious Disease"/>
            <person name="Wu L."/>
            <person name="Ma J."/>
        </authorList>
    </citation>
    <scope>NUCLEOTIDE SEQUENCE [LARGE SCALE GENOMIC DNA]</scope>
    <source>
        <strain evidence="7">JCM 16908</strain>
    </source>
</reference>
<dbReference type="Proteomes" id="UP001500888">
    <property type="component" value="Unassembled WGS sequence"/>
</dbReference>
<proteinExistence type="predicted"/>
<dbReference type="RefSeq" id="WP_344953450.1">
    <property type="nucleotide sequence ID" value="NZ_BAAAZR010000063.1"/>
</dbReference>
<accession>A0ABP7JKQ9</accession>
<keyword evidence="2 4" id="KW-0238">DNA-binding</keyword>
<evidence type="ECO:0000259" key="5">
    <source>
        <dbReference type="PROSITE" id="PS50977"/>
    </source>
</evidence>
<comment type="caution">
    <text evidence="6">The sequence shown here is derived from an EMBL/GenBank/DDBJ whole genome shotgun (WGS) entry which is preliminary data.</text>
</comment>
<dbReference type="InterPro" id="IPR001647">
    <property type="entry name" value="HTH_TetR"/>
</dbReference>
<organism evidence="6 7">
    <name type="scientific">Sphaerisporangium flaviroseum</name>
    <dbReference type="NCBI Taxonomy" id="509199"/>
    <lineage>
        <taxon>Bacteria</taxon>
        <taxon>Bacillati</taxon>
        <taxon>Actinomycetota</taxon>
        <taxon>Actinomycetes</taxon>
        <taxon>Streptosporangiales</taxon>
        <taxon>Streptosporangiaceae</taxon>
        <taxon>Sphaerisporangium</taxon>
    </lineage>
</organism>
<gene>
    <name evidence="6" type="ORF">GCM10022226_81790</name>
</gene>
<evidence type="ECO:0000313" key="6">
    <source>
        <dbReference type="EMBL" id="GAA3845965.1"/>
    </source>
</evidence>
<keyword evidence="3" id="KW-0804">Transcription</keyword>
<evidence type="ECO:0000256" key="1">
    <source>
        <dbReference type="ARBA" id="ARBA00023015"/>
    </source>
</evidence>
<dbReference type="PANTHER" id="PTHR30055:SF234">
    <property type="entry name" value="HTH-TYPE TRANSCRIPTIONAL REGULATOR BETI"/>
    <property type="match status" value="1"/>
</dbReference>
<dbReference type="Pfam" id="PF00440">
    <property type="entry name" value="TetR_N"/>
    <property type="match status" value="1"/>
</dbReference>
<dbReference type="InterPro" id="IPR050109">
    <property type="entry name" value="HTH-type_TetR-like_transc_reg"/>
</dbReference>
<feature type="DNA-binding region" description="H-T-H motif" evidence="4">
    <location>
        <begin position="28"/>
        <end position="47"/>
    </location>
</feature>
<evidence type="ECO:0000313" key="7">
    <source>
        <dbReference type="Proteomes" id="UP001500888"/>
    </source>
</evidence>
<dbReference type="PROSITE" id="PS01081">
    <property type="entry name" value="HTH_TETR_1"/>
    <property type="match status" value="1"/>
</dbReference>
<sequence length="188" mass="22076">MREHTDTRTRIQEIALKLFTEQGYEATSLREIAEAVGVTKAALYYHFRTKDDIIASLTEDRRAAAERLIKWSQDQPRTIETRREFVRRYADDLYGSRNHEYMRFLERNQTALRDHPKVERMRNLMTSLVGVLWDEEDSTAQRLRASMAIFTLHASWFLLKDDDLSDQERKDAALEVALELIEPKPTDG</sequence>
<keyword evidence="7" id="KW-1185">Reference proteome</keyword>